<dbReference type="GeneID" id="25260014"/>
<comment type="caution">
    <text evidence="2">The sequence shown here is derived from an EMBL/GenBank/DDBJ whole genome shotgun (WGS) entry which is preliminary data.</text>
</comment>
<dbReference type="AlphaFoldDB" id="A0A098VQ36"/>
<evidence type="ECO:0000256" key="1">
    <source>
        <dbReference type="SAM" id="MobiDB-lite"/>
    </source>
</evidence>
<evidence type="ECO:0000313" key="3">
    <source>
        <dbReference type="Proteomes" id="UP000029725"/>
    </source>
</evidence>
<dbReference type="EMBL" id="JMKJ01000388">
    <property type="protein sequence ID" value="KGG51105.1"/>
    <property type="molecule type" value="Genomic_DNA"/>
</dbReference>
<dbReference type="RefSeq" id="XP_013237554.1">
    <property type="nucleotide sequence ID" value="XM_013382100.1"/>
</dbReference>
<feature type="compositionally biased region" description="Polar residues" evidence="1">
    <location>
        <begin position="127"/>
        <end position="151"/>
    </location>
</feature>
<keyword evidence="3" id="KW-1185">Reference proteome</keyword>
<gene>
    <name evidence="2" type="ORF">DI09_44p90</name>
</gene>
<feature type="compositionally biased region" description="Polar residues" evidence="1">
    <location>
        <begin position="99"/>
        <end position="118"/>
    </location>
</feature>
<proteinExistence type="predicted"/>
<feature type="compositionally biased region" description="Polar residues" evidence="1">
    <location>
        <begin position="48"/>
        <end position="59"/>
    </location>
</feature>
<accession>A0A098VQ36</accession>
<organism evidence="2 3">
    <name type="scientific">Mitosporidium daphniae</name>
    <dbReference type="NCBI Taxonomy" id="1485682"/>
    <lineage>
        <taxon>Eukaryota</taxon>
        <taxon>Fungi</taxon>
        <taxon>Fungi incertae sedis</taxon>
        <taxon>Microsporidia</taxon>
        <taxon>Mitosporidium</taxon>
    </lineage>
</organism>
<reference evidence="2 3" key="1">
    <citation type="submission" date="2014-04" db="EMBL/GenBank/DDBJ databases">
        <title>A new species of microsporidia sheds light on the evolution of extreme parasitism.</title>
        <authorList>
            <person name="Haag K.L."/>
            <person name="James T.Y."/>
            <person name="Larsson R."/>
            <person name="Schaer T.M."/>
            <person name="Refardt D."/>
            <person name="Pombert J.-F."/>
            <person name="Ebert D."/>
        </authorList>
    </citation>
    <scope>NUCLEOTIDE SEQUENCE [LARGE SCALE GENOMIC DNA]</scope>
    <source>
        <strain evidence="2 3">UGP3</strain>
        <tissue evidence="2">Spores</tissue>
    </source>
</reference>
<dbReference type="Proteomes" id="UP000029725">
    <property type="component" value="Unassembled WGS sequence"/>
</dbReference>
<dbReference type="VEuPathDB" id="MicrosporidiaDB:DI09_44p90"/>
<dbReference type="HOGENOM" id="CLU_1111627_0_0_1"/>
<feature type="compositionally biased region" description="Low complexity" evidence="1">
    <location>
        <begin position="38"/>
        <end position="47"/>
    </location>
</feature>
<protein>
    <submittedName>
        <fullName evidence="2">Uncharacterized protein</fullName>
    </submittedName>
</protein>
<feature type="region of interest" description="Disordered" evidence="1">
    <location>
        <begin position="35"/>
        <end position="166"/>
    </location>
</feature>
<feature type="compositionally biased region" description="Low complexity" evidence="1">
    <location>
        <begin position="67"/>
        <end position="88"/>
    </location>
</feature>
<name>A0A098VQ36_9MICR</name>
<sequence length="250" mass="26398">MYLSSSQRLHYKVVQIFLLLLIAIGASFSQYSTNAGKQYPPQNQQPPSSGHGSIPSTGNPLPPSQGPIPSGNGIPGGNIFPGSGIPSGNIFPGNGGACNPQQNQMGSQSNSPTPQSAGPVNILGGFPQSNGVSLGNDQTPSNSPSFGNGQMPSGEGGSYQQDASASVADFGPRGGFGFRRDDDFNNRDFDRPRWGDRGGFGWGDRGGFGWGGCVPCPFSPPCDCPFGYFCQYLPRTCFSCSRYNCVRRFF</sequence>
<evidence type="ECO:0000313" key="2">
    <source>
        <dbReference type="EMBL" id="KGG51105.1"/>
    </source>
</evidence>